<protein>
    <submittedName>
        <fullName evidence="2">DUF3618 domain-containing protein</fullName>
    </submittedName>
</protein>
<gene>
    <name evidence="2" type="ORF">RM423_09115</name>
</gene>
<proteinExistence type="predicted"/>
<keyword evidence="3" id="KW-1185">Reference proteome</keyword>
<dbReference type="Proteomes" id="UP001183176">
    <property type="component" value="Unassembled WGS sequence"/>
</dbReference>
<keyword evidence="1" id="KW-0175">Coiled coil</keyword>
<comment type="caution">
    <text evidence="2">The sequence shown here is derived from an EMBL/GenBank/DDBJ whole genome shotgun (WGS) entry which is preliminary data.</text>
</comment>
<evidence type="ECO:0000313" key="2">
    <source>
        <dbReference type="EMBL" id="MDT0261552.1"/>
    </source>
</evidence>
<dbReference type="RefSeq" id="WP_311422706.1">
    <property type="nucleotide sequence ID" value="NZ_JAVREH010000008.1"/>
</dbReference>
<evidence type="ECO:0000256" key="1">
    <source>
        <dbReference type="SAM" id="Coils"/>
    </source>
</evidence>
<feature type="coiled-coil region" evidence="1">
    <location>
        <begin position="1"/>
        <end position="28"/>
    </location>
</feature>
<dbReference type="EMBL" id="JAVREH010000008">
    <property type="protein sequence ID" value="MDT0261552.1"/>
    <property type="molecule type" value="Genomic_DNA"/>
</dbReference>
<sequence length="79" mass="8726">MVGTERNANQIRAEIDKARDQLAVTVDQLTDRLAPQRLMDNAKAAMIEKATSPTGKKVLGASGVLLTLLVIRNLRRSRR</sequence>
<name>A0ABU2J9A1_9ACTN</name>
<evidence type="ECO:0000313" key="3">
    <source>
        <dbReference type="Proteomes" id="UP001183176"/>
    </source>
</evidence>
<organism evidence="2 3">
    <name type="scientific">Jatrophihabitans lederbergiae</name>
    <dbReference type="NCBI Taxonomy" id="3075547"/>
    <lineage>
        <taxon>Bacteria</taxon>
        <taxon>Bacillati</taxon>
        <taxon>Actinomycetota</taxon>
        <taxon>Actinomycetes</taxon>
        <taxon>Jatrophihabitantales</taxon>
        <taxon>Jatrophihabitantaceae</taxon>
        <taxon>Jatrophihabitans</taxon>
    </lineage>
</organism>
<accession>A0ABU2J9A1</accession>
<reference evidence="3" key="1">
    <citation type="submission" date="2023-07" db="EMBL/GenBank/DDBJ databases">
        <title>30 novel species of actinomycetes from the DSMZ collection.</title>
        <authorList>
            <person name="Nouioui I."/>
        </authorList>
    </citation>
    <scope>NUCLEOTIDE SEQUENCE [LARGE SCALE GENOMIC DNA]</scope>
    <source>
        <strain evidence="3">DSM 44399</strain>
    </source>
</reference>
<dbReference type="InterPro" id="IPR022062">
    <property type="entry name" value="DUF3618"/>
</dbReference>
<dbReference type="Pfam" id="PF12277">
    <property type="entry name" value="DUF3618"/>
    <property type="match status" value="1"/>
</dbReference>